<protein>
    <recommendedName>
        <fullName evidence="3">Lipoprotein</fullName>
    </recommendedName>
</protein>
<dbReference type="Proteomes" id="UP001596473">
    <property type="component" value="Unassembled WGS sequence"/>
</dbReference>
<organism evidence="1 2">
    <name type="scientific">Iodobacter arcticus</name>
    <dbReference type="NCBI Taxonomy" id="590593"/>
    <lineage>
        <taxon>Bacteria</taxon>
        <taxon>Pseudomonadati</taxon>
        <taxon>Pseudomonadota</taxon>
        <taxon>Betaproteobacteria</taxon>
        <taxon>Neisseriales</taxon>
        <taxon>Chitinibacteraceae</taxon>
        <taxon>Iodobacter</taxon>
    </lineage>
</organism>
<dbReference type="RefSeq" id="WP_380187065.1">
    <property type="nucleotide sequence ID" value="NZ_JBHTBQ010000011.1"/>
</dbReference>
<gene>
    <name evidence="1" type="ORF">ACFQNF_06525</name>
</gene>
<evidence type="ECO:0008006" key="3">
    <source>
        <dbReference type="Google" id="ProtNLM"/>
    </source>
</evidence>
<name>A0ABW2QUY7_9NEIS</name>
<evidence type="ECO:0000313" key="2">
    <source>
        <dbReference type="Proteomes" id="UP001596473"/>
    </source>
</evidence>
<dbReference type="EMBL" id="JBHTBQ010000011">
    <property type="protein sequence ID" value="MFC7419531.1"/>
    <property type="molecule type" value="Genomic_DNA"/>
</dbReference>
<comment type="caution">
    <text evidence="1">The sequence shown here is derived from an EMBL/GenBank/DDBJ whole genome shotgun (WGS) entry which is preliminary data.</text>
</comment>
<reference evidence="2" key="1">
    <citation type="journal article" date="2019" name="Int. J. Syst. Evol. Microbiol.">
        <title>The Global Catalogue of Microorganisms (GCM) 10K type strain sequencing project: providing services to taxonomists for standard genome sequencing and annotation.</title>
        <authorList>
            <consortium name="The Broad Institute Genomics Platform"/>
            <consortium name="The Broad Institute Genome Sequencing Center for Infectious Disease"/>
            <person name="Wu L."/>
            <person name="Ma J."/>
        </authorList>
    </citation>
    <scope>NUCLEOTIDE SEQUENCE [LARGE SCALE GENOMIC DNA]</scope>
    <source>
        <strain evidence="2">CCUG 62945</strain>
    </source>
</reference>
<evidence type="ECO:0000313" key="1">
    <source>
        <dbReference type="EMBL" id="MFC7419531.1"/>
    </source>
</evidence>
<proteinExistence type="predicted"/>
<keyword evidence="2" id="KW-1185">Reference proteome</keyword>
<sequence>MKKIGRFTLGLALIFILTACGPKVVTWQEEAKQADGSMLLLTRTIRMGGGSEIGQSAPVAAESIQFTHPKTGKIIVWNSINDPYLLADPLLIQLEGDRVFVLLTPRSCGSWLRYGKPSPAFVLQVQQEGGVKHEDTGHLPEKYRYMNLIFHPKNELRLERIQQHKGLINWSEVDGINRSHLDGDNLKLLNVDYSYNFENCER</sequence>
<accession>A0ABW2QUY7</accession>
<dbReference type="PROSITE" id="PS51257">
    <property type="entry name" value="PROKAR_LIPOPROTEIN"/>
    <property type="match status" value="1"/>
</dbReference>